<evidence type="ECO:0000256" key="21">
    <source>
        <dbReference type="ARBA" id="ARBA00049035"/>
    </source>
</evidence>
<comment type="cofactor">
    <cofactor evidence="1">
        <name>Mg(2+)</name>
        <dbReference type="ChEBI" id="CHEBI:18420"/>
    </cofactor>
</comment>
<dbReference type="GO" id="GO:0005524">
    <property type="term" value="F:ATP binding"/>
    <property type="evidence" value="ECO:0007669"/>
    <property type="project" value="UniProtKB-KW"/>
</dbReference>
<dbReference type="InterPro" id="IPR004101">
    <property type="entry name" value="Mur_ligase_C"/>
</dbReference>
<dbReference type="GO" id="GO:0004326">
    <property type="term" value="F:tetrahydrofolylpolyglutamate synthase activity"/>
    <property type="evidence" value="ECO:0007669"/>
    <property type="project" value="UniProtKB-EC"/>
</dbReference>
<dbReference type="InterPro" id="IPR018109">
    <property type="entry name" value="Folylpolyglutamate_synth_CS"/>
</dbReference>
<dbReference type="GO" id="GO:0008841">
    <property type="term" value="F:dihydrofolate synthase activity"/>
    <property type="evidence" value="ECO:0007669"/>
    <property type="project" value="UniProtKB-EC"/>
</dbReference>
<proteinExistence type="inferred from homology"/>
<comment type="pathway">
    <text evidence="4">Cofactor biosynthesis; tetrahydrofolylpolyglutamate biosynthesis.</text>
</comment>
<evidence type="ECO:0000256" key="20">
    <source>
        <dbReference type="ARBA" id="ARBA00047808"/>
    </source>
</evidence>
<dbReference type="InterPro" id="IPR001645">
    <property type="entry name" value="Folylpolyglutamate_synth"/>
</dbReference>
<dbReference type="EC" id="6.3.2.17" evidence="8"/>
<gene>
    <name evidence="26" type="ORF">B9G39_13765</name>
</gene>
<accession>A0A4P9VPI3</accession>
<dbReference type="NCBIfam" id="NF008101">
    <property type="entry name" value="PRK10846.1"/>
    <property type="match status" value="1"/>
</dbReference>
<evidence type="ECO:0000256" key="2">
    <source>
        <dbReference type="ARBA" id="ARBA00002714"/>
    </source>
</evidence>
<evidence type="ECO:0000256" key="10">
    <source>
        <dbReference type="ARBA" id="ARBA00022598"/>
    </source>
</evidence>
<organism evidence="26 27">
    <name type="scientific">Zooshikella ganghwensis</name>
    <dbReference type="NCBI Taxonomy" id="202772"/>
    <lineage>
        <taxon>Bacteria</taxon>
        <taxon>Pseudomonadati</taxon>
        <taxon>Pseudomonadota</taxon>
        <taxon>Gammaproteobacteria</taxon>
        <taxon>Oceanospirillales</taxon>
        <taxon>Zooshikellaceae</taxon>
        <taxon>Zooshikella</taxon>
    </lineage>
</organism>
<keyword evidence="13 23" id="KW-0067">ATP-binding</keyword>
<comment type="catalytic activity">
    <reaction evidence="21">
        <text>(6R)-5,10-methylenetetrahydrofolyl-(gamma-L-Glu)(n) + L-glutamate + ATP = (6R)-5,10-methylenetetrahydrofolyl-(gamma-L-Glu)(n+1) + ADP + phosphate + H(+)</text>
        <dbReference type="Rhea" id="RHEA:51912"/>
        <dbReference type="Rhea" id="RHEA-COMP:13257"/>
        <dbReference type="Rhea" id="RHEA-COMP:13258"/>
        <dbReference type="ChEBI" id="CHEBI:15378"/>
        <dbReference type="ChEBI" id="CHEBI:29985"/>
        <dbReference type="ChEBI" id="CHEBI:30616"/>
        <dbReference type="ChEBI" id="CHEBI:43474"/>
        <dbReference type="ChEBI" id="CHEBI:136572"/>
        <dbReference type="ChEBI" id="CHEBI:456216"/>
        <dbReference type="EC" id="6.3.2.17"/>
    </reaction>
</comment>
<dbReference type="GO" id="GO:0046654">
    <property type="term" value="P:tetrahydrofolate biosynthetic process"/>
    <property type="evidence" value="ECO:0007669"/>
    <property type="project" value="UniProtKB-UniPathway"/>
</dbReference>
<evidence type="ECO:0000256" key="1">
    <source>
        <dbReference type="ARBA" id="ARBA00001946"/>
    </source>
</evidence>
<dbReference type="Pfam" id="PF02875">
    <property type="entry name" value="Mur_ligase_C"/>
    <property type="match status" value="1"/>
</dbReference>
<dbReference type="PIRSF" id="PIRSF001563">
    <property type="entry name" value="Folylpolyglu_synth"/>
    <property type="match status" value="1"/>
</dbReference>
<dbReference type="SUPFAM" id="SSF53244">
    <property type="entry name" value="MurD-like peptide ligases, peptide-binding domain"/>
    <property type="match status" value="1"/>
</dbReference>
<dbReference type="EC" id="6.3.2.12" evidence="7"/>
<protein>
    <recommendedName>
        <fullName evidence="9">Dihydrofolate synthase/folylpolyglutamate synthase</fullName>
        <ecNumber evidence="7">6.3.2.12</ecNumber>
        <ecNumber evidence="8">6.3.2.17</ecNumber>
    </recommendedName>
    <alternativeName>
        <fullName evidence="18">Folylpoly-gamma-glutamate synthetase-dihydrofolate synthetase</fullName>
    </alternativeName>
    <alternativeName>
        <fullName evidence="16">Folylpolyglutamate synthetase</fullName>
    </alternativeName>
    <alternativeName>
        <fullName evidence="17">Tetrahydrofolylpolyglutamate synthase</fullName>
    </alternativeName>
</protein>
<dbReference type="PANTHER" id="PTHR11136">
    <property type="entry name" value="FOLYLPOLYGLUTAMATE SYNTHASE-RELATED"/>
    <property type="match status" value="1"/>
</dbReference>
<evidence type="ECO:0000256" key="14">
    <source>
        <dbReference type="ARBA" id="ARBA00022842"/>
    </source>
</evidence>
<dbReference type="InterPro" id="IPR013221">
    <property type="entry name" value="Mur_ligase_cen"/>
</dbReference>
<evidence type="ECO:0000256" key="6">
    <source>
        <dbReference type="ARBA" id="ARBA00011245"/>
    </source>
</evidence>
<comment type="function">
    <text evidence="2">Functions in two distinct reactions of the de novo folate biosynthetic pathway. Catalyzes the addition of a glutamate residue to dihydropteroate (7,8-dihydropteroate or H2Pte) to form dihydrofolate (7,8-dihydrofolate monoglutamate or H2Pte-Glu). Also catalyzes successive additions of L-glutamate to tetrahydrofolate or 10-formyltetrahydrofolate or 5,10-methylenetetrahydrofolate, leading to folylpolyglutamate derivatives.</text>
</comment>
<dbReference type="EMBL" id="NDXW01000001">
    <property type="protein sequence ID" value="RDH44417.1"/>
    <property type="molecule type" value="Genomic_DNA"/>
</dbReference>
<comment type="caution">
    <text evidence="26">The sequence shown here is derived from an EMBL/GenBank/DDBJ whole genome shotgun (WGS) entry which is preliminary data.</text>
</comment>
<sequence>MRFNCLQDWLHWQESLHSQEIDLGLERIQVVWQRLALGKPAPWVFTVAGTNGKGSTVALLNGILQHHGYKVGVYTSPHLRRYNERVVINQQPASDQDFCRAFTAIDQARGDIPLTYFEFGTLAALWLFAQQPLDAVVLEVGLGGRLDAVNIIDADVAIITSIGVDHEAWLGSDPEGIAAEKAGILRAEQWAVCGEVPHPQSIVAKAKDLGTHLFCREQEYRAVKQGDEWTFTGLGSTGLPVTWSSLPLPKLAMVNAVNTLQALALSPFTLEYDLLCAALKATTVAGRFQRIPWRNPQGEMIELILDVAHNPHAAENLSRQLQQLPPAKMQAVLAIMMDKDSLGVVKPLAAMVDTWWISTIPGLSRAKPCSVLADEMQAHCRIEQKTIVADALMSAIETSAAGDRILVMGSFYTVAAAMDALAL</sequence>
<dbReference type="Gene3D" id="3.90.190.20">
    <property type="entry name" value="Mur ligase, C-terminal domain"/>
    <property type="match status" value="1"/>
</dbReference>
<dbReference type="AlphaFoldDB" id="A0A4P9VPI3"/>
<dbReference type="UniPathway" id="UPA00077">
    <property type="reaction ID" value="UER00157"/>
</dbReference>
<comment type="catalytic activity">
    <reaction evidence="20">
        <text>10-formyltetrahydrofolyl-(gamma-L-Glu)(n) + L-glutamate + ATP = 10-formyltetrahydrofolyl-(gamma-L-Glu)(n+1) + ADP + phosphate + H(+)</text>
        <dbReference type="Rhea" id="RHEA:51904"/>
        <dbReference type="Rhea" id="RHEA-COMP:13088"/>
        <dbReference type="Rhea" id="RHEA-COMP:14300"/>
        <dbReference type="ChEBI" id="CHEBI:15378"/>
        <dbReference type="ChEBI" id="CHEBI:29985"/>
        <dbReference type="ChEBI" id="CHEBI:30616"/>
        <dbReference type="ChEBI" id="CHEBI:43474"/>
        <dbReference type="ChEBI" id="CHEBI:134413"/>
        <dbReference type="ChEBI" id="CHEBI:456216"/>
        <dbReference type="EC" id="6.3.2.17"/>
    </reaction>
</comment>
<keyword evidence="12 23" id="KW-0547">Nucleotide-binding</keyword>
<dbReference type="Pfam" id="PF08245">
    <property type="entry name" value="Mur_ligase_M"/>
    <property type="match status" value="1"/>
</dbReference>
<comment type="catalytic activity">
    <reaction evidence="22">
        <text>7,8-dihydropteroate + L-glutamate + ATP = 7,8-dihydrofolate + ADP + phosphate + H(+)</text>
        <dbReference type="Rhea" id="RHEA:23584"/>
        <dbReference type="ChEBI" id="CHEBI:15378"/>
        <dbReference type="ChEBI" id="CHEBI:17839"/>
        <dbReference type="ChEBI" id="CHEBI:29985"/>
        <dbReference type="ChEBI" id="CHEBI:30616"/>
        <dbReference type="ChEBI" id="CHEBI:43474"/>
        <dbReference type="ChEBI" id="CHEBI:57451"/>
        <dbReference type="ChEBI" id="CHEBI:456216"/>
        <dbReference type="EC" id="6.3.2.12"/>
    </reaction>
</comment>
<comment type="pathway">
    <text evidence="3">Cofactor biosynthesis; tetrahydrofolate biosynthesis; 7,8-dihydrofolate from 2-amino-4-hydroxy-6-hydroxymethyl-7,8-dihydropteridine diphosphate and 4-aminobenzoate: step 2/2.</text>
</comment>
<evidence type="ECO:0000256" key="16">
    <source>
        <dbReference type="ARBA" id="ARBA00030048"/>
    </source>
</evidence>
<dbReference type="PANTHER" id="PTHR11136:SF0">
    <property type="entry name" value="DIHYDROFOLATE SYNTHETASE-RELATED"/>
    <property type="match status" value="1"/>
</dbReference>
<keyword evidence="11" id="KW-0479">Metal-binding</keyword>
<reference evidence="26 27" key="1">
    <citation type="submission" date="2017-04" db="EMBL/GenBank/DDBJ databases">
        <title>Draft genome sequence of Zooshikella ganghwensis VG4 isolated from Red Sea sediments.</title>
        <authorList>
            <person name="Rehman Z."/>
            <person name="Alam I."/>
            <person name="Kamau A."/>
            <person name="Bajic V."/>
            <person name="Leiknes T."/>
        </authorList>
    </citation>
    <scope>NUCLEOTIDE SEQUENCE [LARGE SCALE GENOMIC DNA]</scope>
    <source>
        <strain evidence="26 27">VG4</strain>
    </source>
</reference>
<evidence type="ECO:0000259" key="24">
    <source>
        <dbReference type="Pfam" id="PF02875"/>
    </source>
</evidence>
<comment type="similarity">
    <text evidence="5 23">Belongs to the folylpolyglutamate synthase family.</text>
</comment>
<comment type="catalytic activity">
    <reaction evidence="19">
        <text>(6S)-5,6,7,8-tetrahydrofolyl-(gamma-L-Glu)(n) + L-glutamate + ATP = (6S)-5,6,7,8-tetrahydrofolyl-(gamma-L-Glu)(n+1) + ADP + phosphate + H(+)</text>
        <dbReference type="Rhea" id="RHEA:10580"/>
        <dbReference type="Rhea" id="RHEA-COMP:14738"/>
        <dbReference type="Rhea" id="RHEA-COMP:14740"/>
        <dbReference type="ChEBI" id="CHEBI:15378"/>
        <dbReference type="ChEBI" id="CHEBI:29985"/>
        <dbReference type="ChEBI" id="CHEBI:30616"/>
        <dbReference type="ChEBI" id="CHEBI:43474"/>
        <dbReference type="ChEBI" id="CHEBI:141005"/>
        <dbReference type="ChEBI" id="CHEBI:456216"/>
        <dbReference type="EC" id="6.3.2.17"/>
    </reaction>
</comment>
<keyword evidence="14" id="KW-0460">Magnesium</keyword>
<keyword evidence="27" id="KW-1185">Reference proteome</keyword>
<evidence type="ECO:0000256" key="15">
    <source>
        <dbReference type="ARBA" id="ARBA00022909"/>
    </source>
</evidence>
<evidence type="ECO:0000256" key="12">
    <source>
        <dbReference type="ARBA" id="ARBA00022741"/>
    </source>
</evidence>
<dbReference type="InterPro" id="IPR036615">
    <property type="entry name" value="Mur_ligase_C_dom_sf"/>
</dbReference>
<dbReference type="PROSITE" id="PS01011">
    <property type="entry name" value="FOLYLPOLYGLU_SYNT_1"/>
    <property type="match status" value="1"/>
</dbReference>
<feature type="domain" description="Mur ligase C-terminal" evidence="24">
    <location>
        <begin position="286"/>
        <end position="411"/>
    </location>
</feature>
<dbReference type="FunFam" id="3.40.1190.10:FF:000004">
    <property type="entry name" value="Dihydrofolate synthase/folylpolyglutamate synthase"/>
    <property type="match status" value="1"/>
</dbReference>
<evidence type="ECO:0000259" key="25">
    <source>
        <dbReference type="Pfam" id="PF08245"/>
    </source>
</evidence>
<dbReference type="Gene3D" id="3.40.1190.10">
    <property type="entry name" value="Mur-like, catalytic domain"/>
    <property type="match status" value="1"/>
</dbReference>
<evidence type="ECO:0000256" key="9">
    <source>
        <dbReference type="ARBA" id="ARBA00019357"/>
    </source>
</evidence>
<evidence type="ECO:0000256" key="3">
    <source>
        <dbReference type="ARBA" id="ARBA00004799"/>
    </source>
</evidence>
<dbReference type="GO" id="GO:0046872">
    <property type="term" value="F:metal ion binding"/>
    <property type="evidence" value="ECO:0007669"/>
    <property type="project" value="UniProtKB-KW"/>
</dbReference>
<dbReference type="GO" id="GO:0005737">
    <property type="term" value="C:cytoplasm"/>
    <property type="evidence" value="ECO:0007669"/>
    <property type="project" value="TreeGrafter"/>
</dbReference>
<evidence type="ECO:0000256" key="17">
    <source>
        <dbReference type="ARBA" id="ARBA00030592"/>
    </source>
</evidence>
<dbReference type="InterPro" id="IPR036565">
    <property type="entry name" value="Mur-like_cat_sf"/>
</dbReference>
<comment type="subunit">
    <text evidence="6">Monomer.</text>
</comment>
<evidence type="ECO:0000256" key="19">
    <source>
        <dbReference type="ARBA" id="ARBA00047493"/>
    </source>
</evidence>
<evidence type="ECO:0000256" key="8">
    <source>
        <dbReference type="ARBA" id="ARBA00013025"/>
    </source>
</evidence>
<evidence type="ECO:0000256" key="22">
    <source>
        <dbReference type="ARBA" id="ARBA00049161"/>
    </source>
</evidence>
<keyword evidence="10 23" id="KW-0436">Ligase</keyword>
<evidence type="ECO:0000256" key="5">
    <source>
        <dbReference type="ARBA" id="ARBA00008276"/>
    </source>
</evidence>
<evidence type="ECO:0000256" key="4">
    <source>
        <dbReference type="ARBA" id="ARBA00005150"/>
    </source>
</evidence>
<feature type="domain" description="Mur ligase central" evidence="25">
    <location>
        <begin position="47"/>
        <end position="187"/>
    </location>
</feature>
<evidence type="ECO:0000313" key="27">
    <source>
        <dbReference type="Proteomes" id="UP000257039"/>
    </source>
</evidence>
<evidence type="ECO:0000256" key="18">
    <source>
        <dbReference type="ARBA" id="ARBA00032510"/>
    </source>
</evidence>
<evidence type="ECO:0000313" key="26">
    <source>
        <dbReference type="EMBL" id="RDH44417.1"/>
    </source>
</evidence>
<dbReference type="RefSeq" id="WP_094787573.1">
    <property type="nucleotide sequence ID" value="NZ_NDXW01000001.1"/>
</dbReference>
<dbReference type="SUPFAM" id="SSF53623">
    <property type="entry name" value="MurD-like peptide ligases, catalytic domain"/>
    <property type="match status" value="1"/>
</dbReference>
<name>A0A4P9VPI3_9GAMM</name>
<evidence type="ECO:0000256" key="23">
    <source>
        <dbReference type="PIRNR" id="PIRNR001563"/>
    </source>
</evidence>
<evidence type="ECO:0000256" key="7">
    <source>
        <dbReference type="ARBA" id="ARBA00013023"/>
    </source>
</evidence>
<keyword evidence="15" id="KW-0289">Folate biosynthesis</keyword>
<evidence type="ECO:0000256" key="11">
    <source>
        <dbReference type="ARBA" id="ARBA00022723"/>
    </source>
</evidence>
<evidence type="ECO:0000256" key="13">
    <source>
        <dbReference type="ARBA" id="ARBA00022840"/>
    </source>
</evidence>
<dbReference type="GO" id="GO:0046656">
    <property type="term" value="P:folic acid biosynthetic process"/>
    <property type="evidence" value="ECO:0007669"/>
    <property type="project" value="UniProtKB-KW"/>
</dbReference>
<dbReference type="NCBIfam" id="TIGR01499">
    <property type="entry name" value="folC"/>
    <property type="match status" value="1"/>
</dbReference>
<dbReference type="Proteomes" id="UP000257039">
    <property type="component" value="Unassembled WGS sequence"/>
</dbReference>